<evidence type="ECO:0000313" key="1">
    <source>
        <dbReference type="EMBL" id="KAI6660098.1"/>
    </source>
</evidence>
<gene>
    <name evidence="1" type="ORF">LOD99_14439</name>
</gene>
<dbReference type="PANTHER" id="PTHR34305:SF1">
    <property type="entry name" value="SWIM-TYPE DOMAIN-CONTAINING PROTEIN"/>
    <property type="match status" value="1"/>
</dbReference>
<dbReference type="PANTHER" id="PTHR34305">
    <property type="entry name" value="EXPRESSED PROTEIN"/>
    <property type="match status" value="1"/>
</dbReference>
<dbReference type="EMBL" id="JAKMXF010000044">
    <property type="protein sequence ID" value="KAI6660098.1"/>
    <property type="molecule type" value="Genomic_DNA"/>
</dbReference>
<dbReference type="InterPro" id="IPR040521">
    <property type="entry name" value="KDZ"/>
</dbReference>
<accession>A0AAV7KGT1</accession>
<sequence>MAEKVTSQTGSDNIYPKKRKISEKEDISFITLDIDKVCLSEGESFKLIESDVPTWSKTDQCQPDCFSEPEMKQVEMPIIDQYVKLLILKSHIQKLEDSEYVIIADYDYSQGTVVLNKRRIIIETNSNLCANCYSDTCSHYQAFELCSQNDCLQVCEANILEDIIYYFPSPNDIFLLTDDTFHNFQLNNDRWLCCSCSSKCKQHSRLHNILENTGSNTQKKFEYNTISTRAIPFNLDESQIAIYNYQLFHGINLPLNMYPEKEFCDYGFKFNEEEKLKLEKFTVQDAVDFAIAWQSSKLMTMSRNTLYGYLSAKNRKLIRMGRTNTFHYHIVYQAWNAYLRTVDIDYDSNYICPKCKNHPDVIILDGIAMGTMKSVPEVDAKFDQDQQYPMIPFSDRVFIPDTAIRKQLLKFCSEGLTENTLKDLLKSIHKEMADYILFSSIRTENLVTISEEYIHVKKVIKLLCHTDPISGVFQFSLLEPNERKAIALLANGKSASEDSFNSIYQKMYTLDILFNSIKPNKDITCTGFVTLHPKVFPLLKRILTQIESLFSRTSRKLVEYSPQSENYYNYFPAFTTNYMLPVYENPEVESAEPCLKKFPTHKRFSPGIVAIACKHRICYGFQILRQHESTVVIYNLLMTIFREQPKVIIYDNACNLHKTCMKRDPKVFRKTTFLIDRFHSTNHKCNPSYSLRSIQTDEMKKLNSQICEQLFSSLRRIATQIAYMRIDNVFFTTRYFLACLNLHILSQNNNI</sequence>
<dbReference type="AlphaFoldDB" id="A0AAV7KGT1"/>
<proteinExistence type="predicted"/>
<organism evidence="1 2">
    <name type="scientific">Oopsacas minuta</name>
    <dbReference type="NCBI Taxonomy" id="111878"/>
    <lineage>
        <taxon>Eukaryota</taxon>
        <taxon>Metazoa</taxon>
        <taxon>Porifera</taxon>
        <taxon>Hexactinellida</taxon>
        <taxon>Hexasterophora</taxon>
        <taxon>Lyssacinosida</taxon>
        <taxon>Leucopsacidae</taxon>
        <taxon>Oopsacas</taxon>
    </lineage>
</organism>
<dbReference type="Proteomes" id="UP001165289">
    <property type="component" value="Unassembled WGS sequence"/>
</dbReference>
<evidence type="ECO:0000313" key="2">
    <source>
        <dbReference type="Proteomes" id="UP001165289"/>
    </source>
</evidence>
<name>A0AAV7KGT1_9METZ</name>
<dbReference type="Pfam" id="PF18758">
    <property type="entry name" value="KDZ"/>
    <property type="match status" value="1"/>
</dbReference>
<reference evidence="1 2" key="1">
    <citation type="journal article" date="2023" name="BMC Biol.">
        <title>The compact genome of the sponge Oopsacas minuta (Hexactinellida) is lacking key metazoan core genes.</title>
        <authorList>
            <person name="Santini S."/>
            <person name="Schenkelaars Q."/>
            <person name="Jourda C."/>
            <person name="Duchesne M."/>
            <person name="Belahbib H."/>
            <person name="Rocher C."/>
            <person name="Selva M."/>
            <person name="Riesgo A."/>
            <person name="Vervoort M."/>
            <person name="Leys S.P."/>
            <person name="Kodjabachian L."/>
            <person name="Le Bivic A."/>
            <person name="Borchiellini C."/>
            <person name="Claverie J.M."/>
            <person name="Renard E."/>
        </authorList>
    </citation>
    <scope>NUCLEOTIDE SEQUENCE [LARGE SCALE GENOMIC DNA]</scope>
    <source>
        <strain evidence="1">SPO-2</strain>
    </source>
</reference>
<protein>
    <submittedName>
        <fullName evidence="1">Uncharacterized protein</fullName>
    </submittedName>
</protein>
<comment type="caution">
    <text evidence="1">The sequence shown here is derived from an EMBL/GenBank/DDBJ whole genome shotgun (WGS) entry which is preliminary data.</text>
</comment>
<keyword evidence="2" id="KW-1185">Reference proteome</keyword>